<name>A0AA36JFT3_9DINO</name>
<comment type="caution">
    <text evidence="3">Lacks conserved residue(s) required for the propagation of feature annotation.</text>
</comment>
<dbReference type="InterPro" id="IPR013087">
    <property type="entry name" value="Znf_C2H2_type"/>
</dbReference>
<evidence type="ECO:0000313" key="5">
    <source>
        <dbReference type="EMBL" id="CAJ1404817.1"/>
    </source>
</evidence>
<dbReference type="EMBL" id="CAUJNA010003557">
    <property type="protein sequence ID" value="CAJ1404817.1"/>
    <property type="molecule type" value="Genomic_DNA"/>
</dbReference>
<sequence length="337" mass="38106">MAQEACCVRFAPCATALGRFWCELCQKDLQSEGCLNEHLKGRKHLSRLKGPSPRRQNEPISKEHFFQTLAEGGYQNVIVCTGAGVSTAAGVPDFRSAGGLFEQIRETFGGRFPAAVDSPEYVLSREFVQKHPEVWESEVCPWLRSWKRDALPTESHRLCAWLHRQGWLRRVYTQNVDGLHTHPSLELPRELVVECHGSIRGAVVLYGDPMPHRFYDAATDFADVDLVLVMGTSLQVAPFCALPNLAEKAATRVLVNQNLEDCRFNAWSNRREPMALDLGGGMARICTTRIGSRVVKLQPLWWDRRGGSRWHQLLVEGCCDEFVDDFFQFMQKSEVGK</sequence>
<dbReference type="InterPro" id="IPR029035">
    <property type="entry name" value="DHS-like_NAD/FAD-binding_dom"/>
</dbReference>
<dbReference type="InterPro" id="IPR003000">
    <property type="entry name" value="Sirtuin"/>
</dbReference>
<dbReference type="AlphaFoldDB" id="A0AA36JFT3"/>
<keyword evidence="6" id="KW-1185">Reference proteome</keyword>
<dbReference type="SUPFAM" id="SSF52467">
    <property type="entry name" value="DHS-like NAD/FAD-binding domain"/>
    <property type="match status" value="1"/>
</dbReference>
<proteinExistence type="predicted"/>
<dbReference type="Gene3D" id="3.40.50.1220">
    <property type="entry name" value="TPP-binding domain"/>
    <property type="match status" value="1"/>
</dbReference>
<dbReference type="PROSITE" id="PS50305">
    <property type="entry name" value="SIRTUIN"/>
    <property type="match status" value="1"/>
</dbReference>
<dbReference type="Proteomes" id="UP001178507">
    <property type="component" value="Unassembled WGS sequence"/>
</dbReference>
<dbReference type="GO" id="GO:0017136">
    <property type="term" value="F:histone deacetylase activity, NAD-dependent"/>
    <property type="evidence" value="ECO:0007669"/>
    <property type="project" value="TreeGrafter"/>
</dbReference>
<keyword evidence="1" id="KW-0808">Transferase</keyword>
<dbReference type="InterPro" id="IPR036236">
    <property type="entry name" value="Znf_C2H2_sf"/>
</dbReference>
<gene>
    <name evidence="5" type="ORF">EVOR1521_LOCUS27197</name>
</gene>
<dbReference type="SUPFAM" id="SSF57667">
    <property type="entry name" value="beta-beta-alpha zinc fingers"/>
    <property type="match status" value="1"/>
</dbReference>
<accession>A0AA36JFT3</accession>
<protein>
    <recommendedName>
        <fullName evidence="4">Deacetylase sirtuin-type domain-containing protein</fullName>
    </recommendedName>
</protein>
<evidence type="ECO:0000256" key="1">
    <source>
        <dbReference type="ARBA" id="ARBA00022679"/>
    </source>
</evidence>
<dbReference type="Pfam" id="PF02146">
    <property type="entry name" value="SIR2"/>
    <property type="match status" value="1"/>
</dbReference>
<evidence type="ECO:0000259" key="4">
    <source>
        <dbReference type="PROSITE" id="PS50305"/>
    </source>
</evidence>
<dbReference type="InterPro" id="IPR050134">
    <property type="entry name" value="NAD-dep_sirtuin_deacylases"/>
</dbReference>
<evidence type="ECO:0000313" key="6">
    <source>
        <dbReference type="Proteomes" id="UP001178507"/>
    </source>
</evidence>
<organism evidence="5 6">
    <name type="scientific">Effrenium voratum</name>
    <dbReference type="NCBI Taxonomy" id="2562239"/>
    <lineage>
        <taxon>Eukaryota</taxon>
        <taxon>Sar</taxon>
        <taxon>Alveolata</taxon>
        <taxon>Dinophyceae</taxon>
        <taxon>Suessiales</taxon>
        <taxon>Symbiodiniaceae</taxon>
        <taxon>Effrenium</taxon>
    </lineage>
</organism>
<evidence type="ECO:0000256" key="2">
    <source>
        <dbReference type="ARBA" id="ARBA00023027"/>
    </source>
</evidence>
<keyword evidence="2" id="KW-0520">NAD</keyword>
<dbReference type="PANTHER" id="PTHR11085">
    <property type="entry name" value="NAD-DEPENDENT PROTEIN DEACYLASE SIRTUIN-5, MITOCHONDRIAL-RELATED"/>
    <property type="match status" value="1"/>
</dbReference>
<evidence type="ECO:0000256" key="3">
    <source>
        <dbReference type="PROSITE-ProRule" id="PRU00236"/>
    </source>
</evidence>
<dbReference type="PANTHER" id="PTHR11085:SF10">
    <property type="entry name" value="NAD-DEPENDENT PROTEIN DEACYLASE SIRTUIN-5, MITOCHONDRIAL-RELATED"/>
    <property type="match status" value="1"/>
</dbReference>
<reference evidence="5" key="1">
    <citation type="submission" date="2023-08" db="EMBL/GenBank/DDBJ databases">
        <authorList>
            <person name="Chen Y."/>
            <person name="Shah S."/>
            <person name="Dougan E. K."/>
            <person name="Thang M."/>
            <person name="Chan C."/>
        </authorList>
    </citation>
    <scope>NUCLEOTIDE SEQUENCE</scope>
</reference>
<dbReference type="GO" id="GO:0005634">
    <property type="term" value="C:nucleus"/>
    <property type="evidence" value="ECO:0007669"/>
    <property type="project" value="TreeGrafter"/>
</dbReference>
<comment type="caution">
    <text evidence="5">The sequence shown here is derived from an EMBL/GenBank/DDBJ whole genome shotgun (WGS) entry which is preliminary data.</text>
</comment>
<dbReference type="Gene3D" id="3.30.160.60">
    <property type="entry name" value="Classic Zinc Finger"/>
    <property type="match status" value="1"/>
</dbReference>
<dbReference type="GO" id="GO:0070403">
    <property type="term" value="F:NAD+ binding"/>
    <property type="evidence" value="ECO:0007669"/>
    <property type="project" value="InterPro"/>
</dbReference>
<dbReference type="InterPro" id="IPR026590">
    <property type="entry name" value="Ssirtuin_cat_dom"/>
</dbReference>
<dbReference type="PROSITE" id="PS00028">
    <property type="entry name" value="ZINC_FINGER_C2H2_1"/>
    <property type="match status" value="1"/>
</dbReference>
<dbReference type="Pfam" id="PF12874">
    <property type="entry name" value="zf-met"/>
    <property type="match status" value="1"/>
</dbReference>
<feature type="domain" description="Deacetylase sirtuin-type" evidence="4">
    <location>
        <begin position="55"/>
        <end position="303"/>
    </location>
</feature>